<sequence length="379" mass="42766">MQPINVIKHNLPGAILSVCKAGNRIHHYCSGYADIKTKESLSDKPIFPIGKITRFFTAAIILKRLEEGVVDLDAPLAVLSHQHRLDGGRLKLLVDLYPYLKPLTLRELLNHTSGLPSYDETMAYQKMFMAKPNKVWQAEGYLDLITGSSVRYRLGYELPVRGIFSDSATNYIIAGFVLEAASGRKSSQQMRELFDLMDLKSTYYSSYGVLDKKLLPRLAHGYLPISHPYAVAFNHLPVQTYNENRELQAYDVTRAYNFNGLGGAAGLSTTTDLIRWLRALLEGRVLKSSFKQMFEVVPVDPKAGAREDQDYYGLGIYKTRLQRWGDIIWSAGNSFGYGVLVAHVMERNITFALAVNVSRKLIHFHEPTLVAEVFQEILK</sequence>
<dbReference type="InterPro" id="IPR050491">
    <property type="entry name" value="AmpC-like"/>
</dbReference>
<protein>
    <submittedName>
        <fullName evidence="2">Beta-lactamase family protein</fullName>
    </submittedName>
</protein>
<name>A9KFG3_COXBN</name>
<feature type="domain" description="Beta-lactamase-related" evidence="1">
    <location>
        <begin position="8"/>
        <end position="359"/>
    </location>
</feature>
<dbReference type="RefSeq" id="WP_005768917.1">
    <property type="nucleotide sequence ID" value="NC_009727.1"/>
</dbReference>
<evidence type="ECO:0000313" key="3">
    <source>
        <dbReference type="Proteomes" id="UP000008555"/>
    </source>
</evidence>
<dbReference type="KEGG" id="cbd:CBUD_0873"/>
<organism evidence="2 3">
    <name type="scientific">Coxiella burnetii (strain Dugway 5J108-111)</name>
    <dbReference type="NCBI Taxonomy" id="434922"/>
    <lineage>
        <taxon>Bacteria</taxon>
        <taxon>Pseudomonadati</taxon>
        <taxon>Pseudomonadota</taxon>
        <taxon>Gammaproteobacteria</taxon>
        <taxon>Legionellales</taxon>
        <taxon>Coxiellaceae</taxon>
        <taxon>Coxiella</taxon>
    </lineage>
</organism>
<dbReference type="Pfam" id="PF00144">
    <property type="entry name" value="Beta-lactamase"/>
    <property type="match status" value="1"/>
</dbReference>
<evidence type="ECO:0000259" key="1">
    <source>
        <dbReference type="Pfam" id="PF00144"/>
    </source>
</evidence>
<dbReference type="Proteomes" id="UP000008555">
    <property type="component" value="Chromosome"/>
</dbReference>
<evidence type="ECO:0000313" key="2">
    <source>
        <dbReference type="EMBL" id="ABS77748.1"/>
    </source>
</evidence>
<dbReference type="SMR" id="A9KFG3"/>
<dbReference type="InterPro" id="IPR012338">
    <property type="entry name" value="Beta-lactam/transpept-like"/>
</dbReference>
<proteinExistence type="predicted"/>
<dbReference type="HOGENOM" id="CLU_020027_2_1_6"/>
<accession>A9KFG3</accession>
<dbReference type="PANTHER" id="PTHR46825:SF7">
    <property type="entry name" value="D-ALANYL-D-ALANINE CARBOXYPEPTIDASE"/>
    <property type="match status" value="1"/>
</dbReference>
<dbReference type="PANTHER" id="PTHR46825">
    <property type="entry name" value="D-ALANYL-D-ALANINE-CARBOXYPEPTIDASE/ENDOPEPTIDASE AMPH"/>
    <property type="match status" value="1"/>
</dbReference>
<gene>
    <name evidence="2" type="ordered locus">CBUD_0873</name>
</gene>
<dbReference type="SUPFAM" id="SSF56601">
    <property type="entry name" value="beta-lactamase/transpeptidase-like"/>
    <property type="match status" value="1"/>
</dbReference>
<dbReference type="AlphaFoldDB" id="A9KFG3"/>
<dbReference type="Gene3D" id="3.40.710.10">
    <property type="entry name" value="DD-peptidase/beta-lactamase superfamily"/>
    <property type="match status" value="1"/>
</dbReference>
<reference evidence="2 3" key="1">
    <citation type="journal article" date="2009" name="Infect. Immun.">
        <title>Comparative genomics reveal extensive transposon-mediated genomic plasticity and diversity among potential effector proteins within the genus Coxiella.</title>
        <authorList>
            <person name="Beare P.A."/>
            <person name="Unsworth N."/>
            <person name="Andoh M."/>
            <person name="Voth D.E."/>
            <person name="Omsland A."/>
            <person name="Gilk S.D."/>
            <person name="Williams K.P."/>
            <person name="Sobral B.W."/>
            <person name="Kupko J.J.III."/>
            <person name="Porcella S.F."/>
            <person name="Samuel J.E."/>
            <person name="Heinzen R.A."/>
        </authorList>
    </citation>
    <scope>NUCLEOTIDE SEQUENCE [LARGE SCALE GENOMIC DNA]</scope>
    <source>
        <strain evidence="2 3">Dugway 5J108-111</strain>
    </source>
</reference>
<dbReference type="InterPro" id="IPR001466">
    <property type="entry name" value="Beta-lactam-related"/>
</dbReference>
<dbReference type="EMBL" id="CP000733">
    <property type="protein sequence ID" value="ABS77748.1"/>
    <property type="molecule type" value="Genomic_DNA"/>
</dbReference>